<dbReference type="Pfam" id="PF04773">
    <property type="entry name" value="FecR"/>
    <property type="match status" value="1"/>
</dbReference>
<feature type="domain" description="FecR N-terminal" evidence="2">
    <location>
        <begin position="12"/>
        <end position="49"/>
    </location>
</feature>
<dbReference type="Proteomes" id="UP000287401">
    <property type="component" value="Unassembled WGS sequence"/>
</dbReference>
<dbReference type="InterPro" id="IPR006860">
    <property type="entry name" value="FecR"/>
</dbReference>
<sequence>MATPPTPEKMMEEAAGWLAALDAGSVTPQAFEQWRAADPRHAIAFAQVAHAFEQVERLRAVEDRPAEPAPTAINRRGMLRAGVLAGGASVAGALLAVRATAREHAKTAIGERRALVLDDGTRIELNTGTRISWRIDKGDSRIWLERGEIGLTVPASLRGKLTLEAGSARFTLGTGSFNARQQPESFDFLVLNGMANSVRGDGLTAGAMARVIGQNVAIGPADPVTLDRARSWKDGQLVFEGESLDFVVAEFNRYLDPRIVIADPALSRIRLGGRFTTTNPNDLLTALHASFGIRSQRSENGAITLTAG</sequence>
<geneLocation type="plasmid" evidence="6">
    <name>pf1</name>
</geneLocation>
<accession>A0A3G2UKJ7</accession>
<keyword evidence="4" id="KW-0614">Plasmid</keyword>
<evidence type="ECO:0000259" key="2">
    <source>
        <dbReference type="Pfam" id="PF16220"/>
    </source>
</evidence>
<organism evidence="4 6">
    <name type="scientific">Sphingobium yanoikuyae</name>
    <name type="common">Sphingomonas yanoikuyae</name>
    <dbReference type="NCBI Taxonomy" id="13690"/>
    <lineage>
        <taxon>Bacteria</taxon>
        <taxon>Pseudomonadati</taxon>
        <taxon>Pseudomonadota</taxon>
        <taxon>Alphaproteobacteria</taxon>
        <taxon>Sphingomonadales</taxon>
        <taxon>Sphingomonadaceae</taxon>
        <taxon>Sphingobium</taxon>
    </lineage>
</organism>
<dbReference type="GO" id="GO:0016989">
    <property type="term" value="F:sigma factor antagonist activity"/>
    <property type="evidence" value="ECO:0007669"/>
    <property type="project" value="TreeGrafter"/>
</dbReference>
<evidence type="ECO:0000313" key="7">
    <source>
        <dbReference type="Proteomes" id="UP000287401"/>
    </source>
</evidence>
<dbReference type="Gene3D" id="2.60.120.1440">
    <property type="match status" value="1"/>
</dbReference>
<dbReference type="PIRSF" id="PIRSF018266">
    <property type="entry name" value="FecR"/>
    <property type="match status" value="1"/>
</dbReference>
<evidence type="ECO:0000313" key="4">
    <source>
        <dbReference type="EMBL" id="AYO75690.1"/>
    </source>
</evidence>
<dbReference type="Pfam" id="PF16344">
    <property type="entry name" value="FecR_C"/>
    <property type="match status" value="1"/>
</dbReference>
<dbReference type="InterPro" id="IPR006311">
    <property type="entry name" value="TAT_signal"/>
</dbReference>
<dbReference type="InterPro" id="IPR012373">
    <property type="entry name" value="Ferrdict_sens_TM"/>
</dbReference>
<feature type="domain" description="Protein FecR C-terminal" evidence="3">
    <location>
        <begin position="237"/>
        <end position="303"/>
    </location>
</feature>
<evidence type="ECO:0000259" key="1">
    <source>
        <dbReference type="Pfam" id="PF04773"/>
    </source>
</evidence>
<dbReference type="InterPro" id="IPR032508">
    <property type="entry name" value="FecR_C"/>
</dbReference>
<proteinExistence type="predicted"/>
<dbReference type="AlphaFoldDB" id="A0A3G2UKJ7"/>
<gene>
    <name evidence="5" type="ORF">DAH51_27455</name>
    <name evidence="4" type="ORF">EBF16_01505</name>
</gene>
<dbReference type="Proteomes" id="UP000280708">
    <property type="component" value="Plasmid pF1"/>
</dbReference>
<geneLocation type="plasmid" evidence="4">
    <name>pF1</name>
</geneLocation>
<dbReference type="PANTHER" id="PTHR30273">
    <property type="entry name" value="PERIPLASMIC SIGNAL SENSOR AND SIGMA FACTOR ACTIVATOR FECR-RELATED"/>
    <property type="match status" value="1"/>
</dbReference>
<evidence type="ECO:0000313" key="5">
    <source>
        <dbReference type="EMBL" id="RSU45587.1"/>
    </source>
</evidence>
<dbReference type="EMBL" id="QRAL01000077">
    <property type="protein sequence ID" value="RSU45587.1"/>
    <property type="molecule type" value="Genomic_DNA"/>
</dbReference>
<dbReference type="PROSITE" id="PS51318">
    <property type="entry name" value="TAT"/>
    <property type="match status" value="1"/>
</dbReference>
<feature type="domain" description="FecR protein" evidence="1">
    <location>
        <begin position="106"/>
        <end position="195"/>
    </location>
</feature>
<protein>
    <submittedName>
        <fullName evidence="4">DUF4974 domain-containing protein</fullName>
    </submittedName>
</protein>
<evidence type="ECO:0000313" key="6">
    <source>
        <dbReference type="Proteomes" id="UP000280708"/>
    </source>
</evidence>
<evidence type="ECO:0000259" key="3">
    <source>
        <dbReference type="Pfam" id="PF16344"/>
    </source>
</evidence>
<dbReference type="Pfam" id="PF16220">
    <property type="entry name" value="DUF4880"/>
    <property type="match status" value="1"/>
</dbReference>
<dbReference type="Gene3D" id="3.55.50.30">
    <property type="match status" value="1"/>
</dbReference>
<dbReference type="InterPro" id="IPR032623">
    <property type="entry name" value="FecR_N"/>
</dbReference>
<dbReference type="PANTHER" id="PTHR30273:SF2">
    <property type="entry name" value="PROTEIN FECR"/>
    <property type="match status" value="1"/>
</dbReference>
<reference evidence="5 7" key="1">
    <citation type="submission" date="2018-07" db="EMBL/GenBank/DDBJ databases">
        <title>Genomic and Epidemiologic Investigation of an Indolent Hospital Outbreak.</title>
        <authorList>
            <person name="Johnson R.C."/>
            <person name="Deming C."/>
            <person name="Conlan S."/>
            <person name="Zellmer C.J."/>
            <person name="Michelin A.V."/>
            <person name="Lee-Lin S."/>
            <person name="Thomas P.J."/>
            <person name="Park M."/>
            <person name="Weingarten R.A."/>
            <person name="Less J."/>
            <person name="Dekker J.P."/>
            <person name="Frank K.M."/>
            <person name="Musser K.A."/>
            <person name="Mcquiston J.R."/>
            <person name="Henderson D.K."/>
            <person name="Lau A.F."/>
            <person name="Palmore T.N."/>
            <person name="Segre J.A."/>
        </authorList>
    </citation>
    <scope>NUCLEOTIDE SEQUENCE [LARGE SCALE GENOMIC DNA]</scope>
    <source>
        <strain evidence="5 7">SK-NIH.Env6_1116</strain>
    </source>
</reference>
<name>A0A3G2UKJ7_SPHYA</name>
<dbReference type="EMBL" id="CP033227">
    <property type="protein sequence ID" value="AYO75690.1"/>
    <property type="molecule type" value="Genomic_DNA"/>
</dbReference>
<reference evidence="4 6" key="2">
    <citation type="submission" date="2018-10" db="EMBL/GenBank/DDBJ databases">
        <title>Characterization and genome analysis of a novel bacterium Sphingobium yanoikuyae SJTF8 capable of degrading PAHs.</title>
        <authorList>
            <person name="Yin C."/>
            <person name="Xiong W."/>
            <person name="Liang R."/>
        </authorList>
    </citation>
    <scope>NUCLEOTIDE SEQUENCE [LARGE SCALE GENOMIC DNA]</scope>
    <source>
        <strain evidence="4 6">SJTF8</strain>
        <plasmid evidence="6">pf1</plasmid>
        <plasmid evidence="4">pF1</plasmid>
    </source>
</reference>